<organism evidence="3 4">
    <name type="scientific">Meganyctiphanes norvegica</name>
    <name type="common">Northern krill</name>
    <name type="synonym">Thysanopoda norvegica</name>
    <dbReference type="NCBI Taxonomy" id="48144"/>
    <lineage>
        <taxon>Eukaryota</taxon>
        <taxon>Metazoa</taxon>
        <taxon>Ecdysozoa</taxon>
        <taxon>Arthropoda</taxon>
        <taxon>Crustacea</taxon>
        <taxon>Multicrustacea</taxon>
        <taxon>Malacostraca</taxon>
        <taxon>Eumalacostraca</taxon>
        <taxon>Eucarida</taxon>
        <taxon>Euphausiacea</taxon>
        <taxon>Euphausiidae</taxon>
        <taxon>Meganyctiphanes</taxon>
    </lineage>
</organism>
<dbReference type="Proteomes" id="UP001497623">
    <property type="component" value="Unassembled WGS sequence"/>
</dbReference>
<dbReference type="GO" id="GO:0004252">
    <property type="term" value="F:serine-type endopeptidase activity"/>
    <property type="evidence" value="ECO:0007669"/>
    <property type="project" value="InterPro"/>
</dbReference>
<dbReference type="InterPro" id="IPR009003">
    <property type="entry name" value="Peptidase_S1_PA"/>
</dbReference>
<dbReference type="SUPFAM" id="SSF50494">
    <property type="entry name" value="Trypsin-like serine proteases"/>
    <property type="match status" value="1"/>
</dbReference>
<dbReference type="PROSITE" id="PS00135">
    <property type="entry name" value="TRYPSIN_SER"/>
    <property type="match status" value="1"/>
</dbReference>
<dbReference type="InterPro" id="IPR043504">
    <property type="entry name" value="Peptidase_S1_PA_chymotrypsin"/>
</dbReference>
<dbReference type="Pfam" id="PF00089">
    <property type="entry name" value="Trypsin"/>
    <property type="match status" value="1"/>
</dbReference>
<dbReference type="Gene3D" id="2.40.10.10">
    <property type="entry name" value="Trypsin-like serine proteases"/>
    <property type="match status" value="1"/>
</dbReference>
<reference evidence="3 4" key="1">
    <citation type="submission" date="2024-05" db="EMBL/GenBank/DDBJ databases">
        <authorList>
            <person name="Wallberg A."/>
        </authorList>
    </citation>
    <scope>NUCLEOTIDE SEQUENCE [LARGE SCALE GENOMIC DNA]</scope>
</reference>
<sequence length="153" mass="16458">SRSIPVTDGFGIRPICLPLNDKRTFTGEQGLSVGWGRLNESSNLLPDTLQEAEMTILSPECWGWPQITPFMMCAYTAGQDTCQGDSGGSIVVVENGSSNGSDSSNIGTNEHYILAGVVSWGHGCAARTPGVYSRVTTALEWIQRFAITCNRRG</sequence>
<dbReference type="InterPro" id="IPR033116">
    <property type="entry name" value="TRYPSIN_SER"/>
</dbReference>
<feature type="non-terminal residue" evidence="3">
    <location>
        <position position="1"/>
    </location>
</feature>
<gene>
    <name evidence="3" type="ORF">MNOR_LOCUS41205</name>
</gene>
<evidence type="ECO:0000313" key="3">
    <source>
        <dbReference type="EMBL" id="CAL4246312.1"/>
    </source>
</evidence>
<dbReference type="PANTHER" id="PTHR24253">
    <property type="entry name" value="TRANSMEMBRANE PROTEASE SERINE"/>
    <property type="match status" value="1"/>
</dbReference>
<dbReference type="InterPro" id="IPR001254">
    <property type="entry name" value="Trypsin_dom"/>
</dbReference>
<evidence type="ECO:0000256" key="1">
    <source>
        <dbReference type="ARBA" id="ARBA00023157"/>
    </source>
</evidence>
<dbReference type="GO" id="GO:0006508">
    <property type="term" value="P:proteolysis"/>
    <property type="evidence" value="ECO:0007669"/>
    <property type="project" value="InterPro"/>
</dbReference>
<protein>
    <recommendedName>
        <fullName evidence="2">Peptidase S1 domain-containing protein</fullName>
    </recommendedName>
</protein>
<dbReference type="EMBL" id="CAXKWB010144089">
    <property type="protein sequence ID" value="CAL4246312.1"/>
    <property type="molecule type" value="Genomic_DNA"/>
</dbReference>
<accession>A0AAV2SVP5</accession>
<evidence type="ECO:0000259" key="2">
    <source>
        <dbReference type="PROSITE" id="PS50240"/>
    </source>
</evidence>
<evidence type="ECO:0000313" key="4">
    <source>
        <dbReference type="Proteomes" id="UP001497623"/>
    </source>
</evidence>
<keyword evidence="4" id="KW-1185">Reference proteome</keyword>
<keyword evidence="1" id="KW-1015">Disulfide bond</keyword>
<name>A0AAV2SVP5_MEGNR</name>
<dbReference type="PANTHER" id="PTHR24253:SF153">
    <property type="entry name" value="SERINE PROTEASE HEPSIN"/>
    <property type="match status" value="1"/>
</dbReference>
<comment type="caution">
    <text evidence="3">The sequence shown here is derived from an EMBL/GenBank/DDBJ whole genome shotgun (WGS) entry which is preliminary data.</text>
</comment>
<dbReference type="AlphaFoldDB" id="A0AAV2SVP5"/>
<dbReference type="PROSITE" id="PS50240">
    <property type="entry name" value="TRYPSIN_DOM"/>
    <property type="match status" value="1"/>
</dbReference>
<feature type="domain" description="Peptidase S1" evidence="2">
    <location>
        <begin position="1"/>
        <end position="147"/>
    </location>
</feature>
<dbReference type="SMART" id="SM00020">
    <property type="entry name" value="Tryp_SPc"/>
    <property type="match status" value="1"/>
</dbReference>
<proteinExistence type="predicted"/>